<organism evidence="1 2">
    <name type="scientific">Zooshikella ganghwensis</name>
    <dbReference type="NCBI Taxonomy" id="202772"/>
    <lineage>
        <taxon>Bacteria</taxon>
        <taxon>Pseudomonadati</taxon>
        <taxon>Pseudomonadota</taxon>
        <taxon>Gammaproteobacteria</taxon>
        <taxon>Oceanospirillales</taxon>
        <taxon>Zooshikellaceae</taxon>
        <taxon>Zooshikella</taxon>
    </lineage>
</organism>
<comment type="caution">
    <text evidence="1">The sequence shown here is derived from an EMBL/GenBank/DDBJ whole genome shotgun (WGS) entry which is preliminary data.</text>
</comment>
<proteinExistence type="predicted"/>
<evidence type="ECO:0000313" key="1">
    <source>
        <dbReference type="EMBL" id="RDH42216.1"/>
    </source>
</evidence>
<dbReference type="RefSeq" id="WP_094785753.1">
    <property type="nucleotide sequence ID" value="NZ_NDXW01000001.1"/>
</dbReference>
<accession>A0A4P9VI70</accession>
<dbReference type="Proteomes" id="UP000257039">
    <property type="component" value="Unassembled WGS sequence"/>
</dbReference>
<reference evidence="1 2" key="1">
    <citation type="submission" date="2017-04" db="EMBL/GenBank/DDBJ databases">
        <title>Draft genome sequence of Zooshikella ganghwensis VG4 isolated from Red Sea sediments.</title>
        <authorList>
            <person name="Rehman Z."/>
            <person name="Alam I."/>
            <person name="Kamau A."/>
            <person name="Bajic V."/>
            <person name="Leiknes T."/>
        </authorList>
    </citation>
    <scope>NUCLEOTIDE SEQUENCE [LARGE SCALE GENOMIC DNA]</scope>
    <source>
        <strain evidence="1 2">VG4</strain>
    </source>
</reference>
<protein>
    <submittedName>
        <fullName evidence="1">Uncharacterized protein</fullName>
    </submittedName>
</protein>
<evidence type="ECO:0000313" key="2">
    <source>
        <dbReference type="Proteomes" id="UP000257039"/>
    </source>
</evidence>
<name>A0A4P9VI70_9GAMM</name>
<gene>
    <name evidence="1" type="ORF">B9G39_01450</name>
</gene>
<dbReference type="EMBL" id="NDXW01000001">
    <property type="protein sequence ID" value="RDH42216.1"/>
    <property type="molecule type" value="Genomic_DNA"/>
</dbReference>
<sequence length="84" mass="9817">MEAHQFNELIAGNYSSVLRWILNELKKEEEKIPVKCNTNKAISLFSYHASINKRHQTLMYAYFVLTIEQNIARSKAILESLFRA</sequence>
<dbReference type="AlphaFoldDB" id="A0A4P9VI70"/>
<keyword evidence="2" id="KW-1185">Reference proteome</keyword>